<feature type="region of interest" description="Disordered" evidence="1">
    <location>
        <begin position="81"/>
        <end position="168"/>
    </location>
</feature>
<feature type="compositionally biased region" description="Basic and acidic residues" evidence="1">
    <location>
        <begin position="111"/>
        <end position="137"/>
    </location>
</feature>
<feature type="compositionally biased region" description="Basic and acidic residues" evidence="1">
    <location>
        <begin position="1"/>
        <end position="15"/>
    </location>
</feature>
<feature type="region of interest" description="Disordered" evidence="1">
    <location>
        <begin position="454"/>
        <end position="489"/>
    </location>
</feature>
<evidence type="ECO:0000313" key="2">
    <source>
        <dbReference type="EMBL" id="KAK0966305.1"/>
    </source>
</evidence>
<sequence>MDIHSWLENTADREPPNQPELRGFAHLEAEQLGKKYHRKRKRASSDSSLLQSRRHDRAAAVHVAISSDGFRNVGNVFTRHDRQRSEECARSGGDDAPPKTYEKRARHKTKPDRYEPKAKKHFIERGSREDKKAEVKPRKSRRSGDGGQTVGLVQGFQLKNGPQKSRLTLKPETNAGLFKHGRASAQVAGRGAGLPDLVFNELRFLRKPEDHQDEAQTEITRANGKKDTQRQREEEISAYFTRDRDVLVDHAETGHEPEAPPGVQQQRSRTAQIKPAIKLPEKPFLGFGSKGQHANSRRTGPTSCYTWSESVVPEPRASRSKRPRAGDIGNGRLMQVERDASSADGSDKVIGDFRQAATLKQHTESITPPKRGKWVRSQRSPGPGVEVLRPPDKHSHKSERRTATRATLHSLPHSEPSEFPPPAVRTQRTRHSPRNPEFHTSDILLVRQEVEPAAAVDNGHSHDTLDTVDQIRLGEKENRDPETSTPTSGLLRQAQQAVSMHKSDYHAGPRVMRQRHEVRTGVRHIPYPRGADSGHCQQQSTSPESHHRLPDRRLWSASSLPQLNTLPAVRHGVDSPSRSLLAVPLVHPRHTVHAVLAEEDDMLDQDQNVPYERHYVYAQPQQAEALATNLSINQRPGLYEAQDHEEDVLYDEIPSRASSGLLAARTSSSHDVSIGHDFRSDRSTGLEGGGGYDLAADGEFAGFWKPNRLY</sequence>
<feature type="compositionally biased region" description="Polar residues" evidence="1">
    <location>
        <begin position="292"/>
        <end position="309"/>
    </location>
</feature>
<feature type="compositionally biased region" description="Basic and acidic residues" evidence="1">
    <location>
        <begin position="81"/>
        <end position="103"/>
    </location>
</feature>
<feature type="region of interest" description="Disordered" evidence="1">
    <location>
        <begin position="1"/>
        <end position="57"/>
    </location>
</feature>
<keyword evidence="3" id="KW-1185">Reference proteome</keyword>
<dbReference type="EMBL" id="JAUJLE010000232">
    <property type="protein sequence ID" value="KAK0966305.1"/>
    <property type="molecule type" value="Genomic_DNA"/>
</dbReference>
<dbReference type="Proteomes" id="UP001175353">
    <property type="component" value="Unassembled WGS sequence"/>
</dbReference>
<accession>A0AAN6QK18</accession>
<gene>
    <name evidence="2" type="ORF">LTR91_017603</name>
</gene>
<feature type="region of interest" description="Disordered" evidence="1">
    <location>
        <begin position="208"/>
        <end position="331"/>
    </location>
</feature>
<organism evidence="2 3">
    <name type="scientific">Friedmanniomyces endolithicus</name>
    <dbReference type="NCBI Taxonomy" id="329885"/>
    <lineage>
        <taxon>Eukaryota</taxon>
        <taxon>Fungi</taxon>
        <taxon>Dikarya</taxon>
        <taxon>Ascomycota</taxon>
        <taxon>Pezizomycotina</taxon>
        <taxon>Dothideomycetes</taxon>
        <taxon>Dothideomycetidae</taxon>
        <taxon>Mycosphaerellales</taxon>
        <taxon>Teratosphaeriaceae</taxon>
        <taxon>Friedmanniomyces</taxon>
    </lineage>
</organism>
<feature type="compositionally biased region" description="Basic and acidic residues" evidence="1">
    <location>
        <begin position="472"/>
        <end position="482"/>
    </location>
</feature>
<protein>
    <submittedName>
        <fullName evidence="2">Uncharacterized protein</fullName>
    </submittedName>
</protein>
<feature type="compositionally biased region" description="Basic and acidic residues" evidence="1">
    <location>
        <begin position="224"/>
        <end position="258"/>
    </location>
</feature>
<feature type="compositionally biased region" description="Basic and acidic residues" evidence="1">
    <location>
        <begin position="23"/>
        <end position="33"/>
    </location>
</feature>
<evidence type="ECO:0000256" key="1">
    <source>
        <dbReference type="SAM" id="MobiDB-lite"/>
    </source>
</evidence>
<feature type="region of interest" description="Disordered" evidence="1">
    <location>
        <begin position="524"/>
        <end position="549"/>
    </location>
</feature>
<evidence type="ECO:0000313" key="3">
    <source>
        <dbReference type="Proteomes" id="UP001175353"/>
    </source>
</evidence>
<comment type="caution">
    <text evidence="2">The sequence shown here is derived from an EMBL/GenBank/DDBJ whole genome shotgun (WGS) entry which is preliminary data.</text>
</comment>
<reference evidence="2" key="1">
    <citation type="submission" date="2023-06" db="EMBL/GenBank/DDBJ databases">
        <title>Black Yeasts Isolated from many extreme environments.</title>
        <authorList>
            <person name="Coleine C."/>
            <person name="Stajich J.E."/>
            <person name="Selbmann L."/>
        </authorList>
    </citation>
    <scope>NUCLEOTIDE SEQUENCE</scope>
    <source>
        <strain evidence="2">CCFEE 5200</strain>
    </source>
</reference>
<dbReference type="AlphaFoldDB" id="A0AAN6QK18"/>
<proteinExistence type="predicted"/>
<feature type="region of interest" description="Disordered" evidence="1">
    <location>
        <begin position="360"/>
        <end position="437"/>
    </location>
</feature>
<name>A0AAN6QK18_9PEZI</name>